<evidence type="ECO:0000313" key="2">
    <source>
        <dbReference type="EMBL" id="MFD1845335.1"/>
    </source>
</evidence>
<evidence type="ECO:0000256" key="1">
    <source>
        <dbReference type="SAM" id="MobiDB-lite"/>
    </source>
</evidence>
<dbReference type="Proteomes" id="UP001597307">
    <property type="component" value="Unassembled WGS sequence"/>
</dbReference>
<name>A0ABW4Q3M8_9MICC</name>
<gene>
    <name evidence="2" type="ORF">ACFSFX_01830</name>
</gene>
<keyword evidence="3" id="KW-1185">Reference proteome</keyword>
<dbReference type="EMBL" id="JBHUGA010000006">
    <property type="protein sequence ID" value="MFD1845335.1"/>
    <property type="molecule type" value="Genomic_DNA"/>
</dbReference>
<evidence type="ECO:0000313" key="3">
    <source>
        <dbReference type="Proteomes" id="UP001597307"/>
    </source>
</evidence>
<proteinExistence type="predicted"/>
<organism evidence="2 3">
    <name type="scientific">Arthrobacter flavus</name>
    <dbReference type="NCBI Taxonomy" id="95172"/>
    <lineage>
        <taxon>Bacteria</taxon>
        <taxon>Bacillati</taxon>
        <taxon>Actinomycetota</taxon>
        <taxon>Actinomycetes</taxon>
        <taxon>Micrococcales</taxon>
        <taxon>Micrococcaceae</taxon>
        <taxon>Arthrobacter</taxon>
    </lineage>
</organism>
<comment type="caution">
    <text evidence="2">The sequence shown here is derived from an EMBL/GenBank/DDBJ whole genome shotgun (WGS) entry which is preliminary data.</text>
</comment>
<reference evidence="3" key="1">
    <citation type="journal article" date="2019" name="Int. J. Syst. Evol. Microbiol.">
        <title>The Global Catalogue of Microorganisms (GCM) 10K type strain sequencing project: providing services to taxonomists for standard genome sequencing and annotation.</title>
        <authorList>
            <consortium name="The Broad Institute Genomics Platform"/>
            <consortium name="The Broad Institute Genome Sequencing Center for Infectious Disease"/>
            <person name="Wu L."/>
            <person name="Ma J."/>
        </authorList>
    </citation>
    <scope>NUCLEOTIDE SEQUENCE [LARGE SCALE GENOMIC DNA]</scope>
    <source>
        <strain evidence="3">JCM 11496</strain>
    </source>
</reference>
<protein>
    <submittedName>
        <fullName evidence="2">Uncharacterized protein</fullName>
    </submittedName>
</protein>
<dbReference type="RefSeq" id="WP_343877519.1">
    <property type="nucleotide sequence ID" value="NZ_BAAAIJ010000007.1"/>
</dbReference>
<accession>A0ABW4Q3M8</accession>
<sequence length="70" mass="7717">MTRPYIKARPWTWRDRDGNQTPGVALMHGGSVKAHLTPNEARALADRLHDLTDAAGNPEQPLPSTTAEQE</sequence>
<feature type="region of interest" description="Disordered" evidence="1">
    <location>
        <begin position="47"/>
        <end position="70"/>
    </location>
</feature>